<protein>
    <recommendedName>
        <fullName evidence="8">Phospholipase A2</fullName>
        <ecNumber evidence="8">3.1.1.4</ecNumber>
    </recommendedName>
</protein>
<feature type="disulfide bond" evidence="6">
    <location>
        <begin position="43"/>
        <end position="134"/>
    </location>
</feature>
<dbReference type="PRINTS" id="PR00389">
    <property type="entry name" value="PHPHLIPASEA2"/>
</dbReference>
<keyword evidence="8" id="KW-0378">Hydrolase</keyword>
<evidence type="ECO:0000256" key="6">
    <source>
        <dbReference type="PIRSR" id="PIRSR601211-3"/>
    </source>
</evidence>
<feature type="active site" evidence="4">
    <location>
        <position position="108"/>
    </location>
</feature>
<feature type="disulfide bond" evidence="6">
    <location>
        <begin position="94"/>
        <end position="105"/>
    </location>
</feature>
<dbReference type="Pfam" id="PF00068">
    <property type="entry name" value="Phospholip_A2_1"/>
    <property type="match status" value="1"/>
</dbReference>
<proteinExistence type="inferred from homology"/>
<comment type="cofactor">
    <cofactor evidence="5">
        <name>Ca(2+)</name>
        <dbReference type="ChEBI" id="CHEBI:29108"/>
    </cofactor>
    <text evidence="5">Binds 1 Ca(2+) ion per subunit.</text>
</comment>
<evidence type="ECO:0000259" key="9">
    <source>
        <dbReference type="SMART" id="SM00085"/>
    </source>
</evidence>
<evidence type="ECO:0000256" key="3">
    <source>
        <dbReference type="ARBA" id="ARBA00023157"/>
    </source>
</evidence>
<comment type="subcellular location">
    <subcellularLocation>
        <location evidence="1 8">Secreted</location>
    </subcellularLocation>
</comment>
<feature type="chain" id="PRO_5044519994" description="Phospholipase A2" evidence="8">
    <location>
        <begin position="17"/>
        <end position="141"/>
    </location>
</feature>
<dbReference type="GO" id="GO:0050482">
    <property type="term" value="P:arachidonate secretion"/>
    <property type="evidence" value="ECO:0007669"/>
    <property type="project" value="InterPro"/>
</dbReference>
<dbReference type="InterPro" id="IPR033113">
    <property type="entry name" value="PLA2_histidine"/>
</dbReference>
<evidence type="ECO:0000256" key="5">
    <source>
        <dbReference type="PIRSR" id="PIRSR601211-2"/>
    </source>
</evidence>
<dbReference type="InterPro" id="IPR036444">
    <property type="entry name" value="PLipase_A2_dom_sf"/>
</dbReference>
<keyword evidence="5" id="KW-0479">Metal-binding</keyword>
<feature type="disulfide bond" evidence="6">
    <location>
        <begin position="45"/>
        <end position="61"/>
    </location>
</feature>
<evidence type="ECO:0000256" key="7">
    <source>
        <dbReference type="RuleBase" id="RU003654"/>
    </source>
</evidence>
<evidence type="ECO:0000256" key="2">
    <source>
        <dbReference type="ARBA" id="ARBA00022525"/>
    </source>
</evidence>
<name>A0A8B9IY61_9PSIT</name>
<dbReference type="EC" id="3.1.1.4" evidence="8"/>
<keyword evidence="11" id="KW-1185">Reference proteome</keyword>
<keyword evidence="2 8" id="KW-0964">Secreted</keyword>
<dbReference type="PROSITE" id="PS00118">
    <property type="entry name" value="PA2_HIS"/>
    <property type="match status" value="1"/>
</dbReference>
<dbReference type="Gene3D" id="1.20.90.10">
    <property type="entry name" value="Phospholipase A2 domain"/>
    <property type="match status" value="1"/>
</dbReference>
<feature type="domain" description="Phospholipase A2-like central" evidence="9">
    <location>
        <begin position="19"/>
        <end position="135"/>
    </location>
</feature>
<feature type="disulfide bond" evidence="6">
    <location>
        <begin position="60"/>
        <end position="114"/>
    </location>
</feature>
<comment type="catalytic activity">
    <reaction evidence="8">
        <text>a 1,2-diacyl-sn-glycero-3-phosphocholine + H2O = a 1-acyl-sn-glycero-3-phosphocholine + a fatty acid + H(+)</text>
        <dbReference type="Rhea" id="RHEA:15801"/>
        <dbReference type="ChEBI" id="CHEBI:15377"/>
        <dbReference type="ChEBI" id="CHEBI:15378"/>
        <dbReference type="ChEBI" id="CHEBI:28868"/>
        <dbReference type="ChEBI" id="CHEBI:57643"/>
        <dbReference type="ChEBI" id="CHEBI:58168"/>
        <dbReference type="EC" id="3.1.1.4"/>
    </reaction>
</comment>
<dbReference type="Ensembl" id="ENSACOT00000015299.1">
    <property type="protein sequence ID" value="ENSACOP00000014778.1"/>
    <property type="gene ID" value="ENSACOG00000010293.1"/>
</dbReference>
<dbReference type="GO" id="GO:0005543">
    <property type="term" value="F:phospholipid binding"/>
    <property type="evidence" value="ECO:0007669"/>
    <property type="project" value="TreeGrafter"/>
</dbReference>
<dbReference type="GO" id="GO:0005509">
    <property type="term" value="F:calcium ion binding"/>
    <property type="evidence" value="ECO:0007669"/>
    <property type="project" value="InterPro"/>
</dbReference>
<dbReference type="SUPFAM" id="SSF48619">
    <property type="entry name" value="Phospholipase A2, PLA2"/>
    <property type="match status" value="1"/>
</dbReference>
<dbReference type="InterPro" id="IPR001211">
    <property type="entry name" value="PLA2"/>
</dbReference>
<keyword evidence="8" id="KW-0443">Lipid metabolism</keyword>
<feature type="active site" evidence="4">
    <location>
        <position position="64"/>
    </location>
</feature>
<dbReference type="PANTHER" id="PTHR11716">
    <property type="entry name" value="PHOSPHOLIPASE A2 FAMILY MEMBER"/>
    <property type="match status" value="1"/>
</dbReference>
<dbReference type="PANTHER" id="PTHR11716:SF56">
    <property type="entry name" value="GROUP IIE SECRETORY PHOSPHOLIPASE A2"/>
    <property type="match status" value="1"/>
</dbReference>
<feature type="binding site" evidence="5">
    <location>
        <position position="44"/>
    </location>
    <ligand>
        <name>Ca(2+)</name>
        <dbReference type="ChEBI" id="CHEBI:29108"/>
    </ligand>
</feature>
<keyword evidence="3 6" id="KW-1015">Disulfide bond</keyword>
<keyword evidence="5 8" id="KW-0106">Calcium</keyword>
<evidence type="ECO:0000256" key="1">
    <source>
        <dbReference type="ARBA" id="ARBA00004613"/>
    </source>
</evidence>
<dbReference type="Ensembl" id="ENSACOT00000016669.1">
    <property type="protein sequence ID" value="ENSACOP00000016096.1"/>
    <property type="gene ID" value="ENSACOG00000011215.1"/>
</dbReference>
<organism evidence="10 11">
    <name type="scientific">Amazona collaria</name>
    <name type="common">yellow-billed parrot</name>
    <dbReference type="NCBI Taxonomy" id="241587"/>
    <lineage>
        <taxon>Eukaryota</taxon>
        <taxon>Metazoa</taxon>
        <taxon>Chordata</taxon>
        <taxon>Craniata</taxon>
        <taxon>Vertebrata</taxon>
        <taxon>Euteleostomi</taxon>
        <taxon>Archelosauria</taxon>
        <taxon>Archosauria</taxon>
        <taxon>Dinosauria</taxon>
        <taxon>Saurischia</taxon>
        <taxon>Theropoda</taxon>
        <taxon>Coelurosauria</taxon>
        <taxon>Aves</taxon>
        <taxon>Neognathae</taxon>
        <taxon>Neoaves</taxon>
        <taxon>Telluraves</taxon>
        <taxon>Australaves</taxon>
        <taxon>Psittaciformes</taxon>
        <taxon>Psittacidae</taxon>
        <taxon>Amazona</taxon>
    </lineage>
</organism>
<dbReference type="GO" id="GO:0047498">
    <property type="term" value="F:calcium-dependent phospholipase A2 activity"/>
    <property type="evidence" value="ECO:0007669"/>
    <property type="project" value="TreeGrafter"/>
</dbReference>
<feature type="disulfide bond" evidence="6">
    <location>
        <begin position="76"/>
        <end position="100"/>
    </location>
</feature>
<dbReference type="Proteomes" id="UP000694522">
    <property type="component" value="Unplaced"/>
</dbReference>
<dbReference type="GO" id="GO:0016042">
    <property type="term" value="P:lipid catabolic process"/>
    <property type="evidence" value="ECO:0007669"/>
    <property type="project" value="InterPro"/>
</dbReference>
<accession>A0A8B9IY61</accession>
<feature type="disulfide bond" evidence="6">
    <location>
        <begin position="67"/>
        <end position="107"/>
    </location>
</feature>
<reference evidence="10" key="1">
    <citation type="submission" date="2025-05" db="UniProtKB">
        <authorList>
            <consortium name="Ensembl"/>
        </authorList>
    </citation>
    <scope>IDENTIFICATION</scope>
</reference>
<comment type="similarity">
    <text evidence="7">Belongs to the phospholipase A2 family.</text>
</comment>
<evidence type="ECO:0000256" key="8">
    <source>
        <dbReference type="RuleBase" id="RU361236"/>
    </source>
</evidence>
<feature type="binding site" evidence="5">
    <location>
        <position position="65"/>
    </location>
    <ligand>
        <name>Ca(2+)</name>
        <dbReference type="ChEBI" id="CHEBI:29108"/>
    </ligand>
</feature>
<dbReference type="GO" id="GO:0006644">
    <property type="term" value="P:phospholipid metabolic process"/>
    <property type="evidence" value="ECO:0007669"/>
    <property type="project" value="InterPro"/>
</dbReference>
<dbReference type="CDD" id="cd00125">
    <property type="entry name" value="PLA2c"/>
    <property type="match status" value="1"/>
</dbReference>
<evidence type="ECO:0000313" key="10">
    <source>
        <dbReference type="Ensembl" id="ENSACOP00000014778.1"/>
    </source>
</evidence>
<dbReference type="GO" id="GO:0005576">
    <property type="term" value="C:extracellular region"/>
    <property type="evidence" value="ECO:0007669"/>
    <property type="project" value="UniProtKB-SubCell"/>
</dbReference>
<sequence length="141" mass="15727">MKLFLLLLCLAGLVPAGCNLIQFGSMIKHKTGKSPLLYNGYGCYCGWGGSKQPLDATDRCCHAHDCCYRRLSSPRCSPKVVKYSYSIQGSKITCGSGTWCQRWSCECDRRAAECFQRAARTFRSSYMNYRNSLCKGSTPSC</sequence>
<dbReference type="SMART" id="SM00085">
    <property type="entry name" value="PA2c"/>
    <property type="match status" value="1"/>
</dbReference>
<dbReference type="InterPro" id="IPR016090">
    <property type="entry name" value="PLA2-like_dom"/>
</dbReference>
<dbReference type="FunFam" id="1.20.90.10:FF:000001">
    <property type="entry name" value="Basic phospholipase A2 homolog"/>
    <property type="match status" value="1"/>
</dbReference>
<evidence type="ECO:0000256" key="4">
    <source>
        <dbReference type="PIRSR" id="PIRSR601211-1"/>
    </source>
</evidence>
<keyword evidence="8" id="KW-0732">Signal</keyword>
<feature type="binding site" evidence="5">
    <location>
        <position position="48"/>
    </location>
    <ligand>
        <name>Ca(2+)</name>
        <dbReference type="ChEBI" id="CHEBI:29108"/>
    </ligand>
</feature>
<evidence type="ECO:0000313" key="11">
    <source>
        <dbReference type="Proteomes" id="UP000694522"/>
    </source>
</evidence>
<dbReference type="AlphaFoldDB" id="A0A8B9IY61"/>
<feature type="binding site" evidence="5">
    <location>
        <position position="46"/>
    </location>
    <ligand>
        <name>Ca(2+)</name>
        <dbReference type="ChEBI" id="CHEBI:29108"/>
    </ligand>
</feature>
<feature type="signal peptide" evidence="8">
    <location>
        <begin position="1"/>
        <end position="16"/>
    </location>
</feature>
<feature type="disulfide bond" evidence="6">
    <location>
        <begin position="66"/>
        <end position="141"/>
    </location>
</feature>